<proteinExistence type="predicted"/>
<dbReference type="Proteomes" id="UP000662200">
    <property type="component" value="Unassembled WGS sequence"/>
</dbReference>
<dbReference type="EMBL" id="BMQC01000030">
    <property type="protein sequence ID" value="GGK44026.1"/>
    <property type="molecule type" value="Genomic_DNA"/>
</dbReference>
<accession>A0A8J3FLK5</accession>
<sequence>MGKTGYFGAGLLGVALATTVGAAAPVAAAGPAADRTDCVGLLVPATAGGHTVEQRCGDEARQTRARAVLIVTYYEHVDLNQGQSGQTRPVYGGGPCDAAGYTFTPPSWWQTHMSSISVLFGQNCRSFRVRNPAGDTAQWNYSVMYMGTAFNDNVNQVKVWAS</sequence>
<organism evidence="2 3">
    <name type="scientific">Pilimelia terevasa</name>
    <dbReference type="NCBI Taxonomy" id="53372"/>
    <lineage>
        <taxon>Bacteria</taxon>
        <taxon>Bacillati</taxon>
        <taxon>Actinomycetota</taxon>
        <taxon>Actinomycetes</taxon>
        <taxon>Micromonosporales</taxon>
        <taxon>Micromonosporaceae</taxon>
        <taxon>Pilimelia</taxon>
    </lineage>
</organism>
<comment type="caution">
    <text evidence="2">The sequence shown here is derived from an EMBL/GenBank/DDBJ whole genome shotgun (WGS) entry which is preliminary data.</text>
</comment>
<gene>
    <name evidence="2" type="ORF">GCM10010124_41100</name>
</gene>
<evidence type="ECO:0000256" key="1">
    <source>
        <dbReference type="SAM" id="SignalP"/>
    </source>
</evidence>
<feature type="chain" id="PRO_5039499951" description="Secreted protein" evidence="1">
    <location>
        <begin position="23"/>
        <end position="162"/>
    </location>
</feature>
<keyword evidence="1" id="KW-0732">Signal</keyword>
<keyword evidence="3" id="KW-1185">Reference proteome</keyword>
<reference evidence="2" key="1">
    <citation type="journal article" date="2014" name="Int. J. Syst. Evol. Microbiol.">
        <title>Complete genome sequence of Corynebacterium casei LMG S-19264T (=DSM 44701T), isolated from a smear-ripened cheese.</title>
        <authorList>
            <consortium name="US DOE Joint Genome Institute (JGI-PGF)"/>
            <person name="Walter F."/>
            <person name="Albersmeier A."/>
            <person name="Kalinowski J."/>
            <person name="Ruckert C."/>
        </authorList>
    </citation>
    <scope>NUCLEOTIDE SEQUENCE</scope>
    <source>
        <strain evidence="2">JCM 3091</strain>
    </source>
</reference>
<protein>
    <recommendedName>
        <fullName evidence="4">Secreted protein</fullName>
    </recommendedName>
</protein>
<evidence type="ECO:0000313" key="3">
    <source>
        <dbReference type="Proteomes" id="UP000662200"/>
    </source>
</evidence>
<evidence type="ECO:0000313" key="2">
    <source>
        <dbReference type="EMBL" id="GGK44026.1"/>
    </source>
</evidence>
<feature type="signal peptide" evidence="1">
    <location>
        <begin position="1"/>
        <end position="22"/>
    </location>
</feature>
<reference evidence="2" key="2">
    <citation type="submission" date="2020-09" db="EMBL/GenBank/DDBJ databases">
        <authorList>
            <person name="Sun Q."/>
            <person name="Ohkuma M."/>
        </authorList>
    </citation>
    <scope>NUCLEOTIDE SEQUENCE</scope>
    <source>
        <strain evidence="2">JCM 3091</strain>
    </source>
</reference>
<name>A0A8J3FLK5_9ACTN</name>
<evidence type="ECO:0008006" key="4">
    <source>
        <dbReference type="Google" id="ProtNLM"/>
    </source>
</evidence>
<dbReference type="AlphaFoldDB" id="A0A8J3FLK5"/>